<organism evidence="1 2">
    <name type="scientific">Mucilaginibacter gynuensis</name>
    <dbReference type="NCBI Taxonomy" id="1302236"/>
    <lineage>
        <taxon>Bacteria</taxon>
        <taxon>Pseudomonadati</taxon>
        <taxon>Bacteroidota</taxon>
        <taxon>Sphingobacteriia</taxon>
        <taxon>Sphingobacteriales</taxon>
        <taxon>Sphingobacteriaceae</taxon>
        <taxon>Mucilaginibacter</taxon>
    </lineage>
</organism>
<dbReference type="EMBL" id="BAABFT010000008">
    <property type="protein sequence ID" value="GAA4328609.1"/>
    <property type="molecule type" value="Genomic_DNA"/>
</dbReference>
<gene>
    <name evidence="1" type="ORF">GCM10023149_32730</name>
</gene>
<dbReference type="Proteomes" id="UP001500582">
    <property type="component" value="Unassembled WGS sequence"/>
</dbReference>
<keyword evidence="2" id="KW-1185">Reference proteome</keyword>
<sequence length="84" mass="9893">MYLPFNGIILLNYNVAIQFITDNKGKRTAAIIPIHEYENMLHRHHLDLELIDEYKQMIDKLLEEEANGTAKHISVESIKERFLK</sequence>
<comment type="caution">
    <text evidence="1">The sequence shown here is derived from an EMBL/GenBank/DDBJ whole genome shotgun (WGS) entry which is preliminary data.</text>
</comment>
<name>A0ABP8GR92_9SPHI</name>
<proteinExistence type="predicted"/>
<reference evidence="2" key="1">
    <citation type="journal article" date="2019" name="Int. J. Syst. Evol. Microbiol.">
        <title>The Global Catalogue of Microorganisms (GCM) 10K type strain sequencing project: providing services to taxonomists for standard genome sequencing and annotation.</title>
        <authorList>
            <consortium name="The Broad Institute Genomics Platform"/>
            <consortium name="The Broad Institute Genome Sequencing Center for Infectious Disease"/>
            <person name="Wu L."/>
            <person name="Ma J."/>
        </authorList>
    </citation>
    <scope>NUCLEOTIDE SEQUENCE [LARGE SCALE GENOMIC DNA]</scope>
    <source>
        <strain evidence="2">JCM 17705</strain>
    </source>
</reference>
<accession>A0ABP8GR92</accession>
<evidence type="ECO:0008006" key="3">
    <source>
        <dbReference type="Google" id="ProtNLM"/>
    </source>
</evidence>
<protein>
    <recommendedName>
        <fullName evidence="3">Prevent-host-death family protein</fullName>
    </recommendedName>
</protein>
<evidence type="ECO:0000313" key="2">
    <source>
        <dbReference type="Proteomes" id="UP001500582"/>
    </source>
</evidence>
<evidence type="ECO:0000313" key="1">
    <source>
        <dbReference type="EMBL" id="GAA4328609.1"/>
    </source>
</evidence>